<dbReference type="Proteomes" id="UP000695022">
    <property type="component" value="Unplaced"/>
</dbReference>
<reference evidence="10" key="1">
    <citation type="submission" date="2025-08" db="UniProtKB">
        <authorList>
            <consortium name="RefSeq"/>
        </authorList>
    </citation>
    <scope>IDENTIFICATION</scope>
</reference>
<accession>A0ABM1DQP4</accession>
<keyword evidence="7" id="KW-0539">Nucleus</keyword>
<dbReference type="Pfam" id="PF13359">
    <property type="entry name" value="DDE_Tnp_4"/>
    <property type="match status" value="1"/>
</dbReference>
<dbReference type="InterPro" id="IPR027806">
    <property type="entry name" value="HARBI1_dom"/>
</dbReference>
<evidence type="ECO:0000259" key="8">
    <source>
        <dbReference type="Pfam" id="PF13359"/>
    </source>
</evidence>
<protein>
    <submittedName>
        <fullName evidence="10">Uncharacterized protein LOC106805250</fullName>
    </submittedName>
</protein>
<sequence length="366" mass="42024">MAALRHEDPASFFNFLRVQPRMFDELLARLGPRCTKQDTMYRKTMEPGLKIAITMCHLATGDKYASMKFDFRVPYNTMSVLVRDVCQAIVNKYKEEVISCPISPEEGRVVAETFARRWNVPHACGALDGKHVACRKPANSGSLYHNYKGFFSIVLMGLVDANYKFLWIDVGGHGYMSDAQIFNDSELKECLVDGTICLPPADSLPNDDRDMPYFFLTDDAFAMRTNMMKPYSMRKMTKEPRIYNYRISRERRVVENAFGILAQRWQILLTTMQHEPDSIRLIVEACVCLHNLMRLRYPTIQNAALDAGDVNQQLIPGAWRADANMHEVNNIRGNNRDTTAAKKQREYLKLYFNSPAGFVPWQDSMI</sequence>
<gene>
    <name evidence="10" type="primary">LOC106805250</name>
</gene>
<name>A0ABM1DQP4_PRICU</name>
<keyword evidence="4" id="KW-0540">Nuclease</keyword>
<comment type="subcellular location">
    <subcellularLocation>
        <location evidence="2">Nucleus</location>
    </subcellularLocation>
</comment>
<evidence type="ECO:0000256" key="7">
    <source>
        <dbReference type="ARBA" id="ARBA00023242"/>
    </source>
</evidence>
<evidence type="ECO:0000256" key="5">
    <source>
        <dbReference type="ARBA" id="ARBA00022723"/>
    </source>
</evidence>
<evidence type="ECO:0000256" key="4">
    <source>
        <dbReference type="ARBA" id="ARBA00022722"/>
    </source>
</evidence>
<dbReference type="GeneID" id="106805250"/>
<organism evidence="9 10">
    <name type="scientific">Priapulus caudatus</name>
    <name type="common">Priapulid worm</name>
    <dbReference type="NCBI Taxonomy" id="37621"/>
    <lineage>
        <taxon>Eukaryota</taxon>
        <taxon>Metazoa</taxon>
        <taxon>Ecdysozoa</taxon>
        <taxon>Scalidophora</taxon>
        <taxon>Priapulida</taxon>
        <taxon>Priapulimorpha</taxon>
        <taxon>Priapulimorphida</taxon>
        <taxon>Priapulidae</taxon>
        <taxon>Priapulus</taxon>
    </lineage>
</organism>
<dbReference type="PANTHER" id="PTHR22930">
    <property type="match status" value="1"/>
</dbReference>
<dbReference type="InterPro" id="IPR045249">
    <property type="entry name" value="HARBI1-like"/>
</dbReference>
<evidence type="ECO:0000256" key="1">
    <source>
        <dbReference type="ARBA" id="ARBA00001968"/>
    </source>
</evidence>
<evidence type="ECO:0000256" key="6">
    <source>
        <dbReference type="ARBA" id="ARBA00022801"/>
    </source>
</evidence>
<evidence type="ECO:0000313" key="10">
    <source>
        <dbReference type="RefSeq" id="XP_014662265.1"/>
    </source>
</evidence>
<feature type="domain" description="DDE Tnp4" evidence="8">
    <location>
        <begin position="127"/>
        <end position="291"/>
    </location>
</feature>
<keyword evidence="9" id="KW-1185">Reference proteome</keyword>
<keyword evidence="6" id="KW-0378">Hydrolase</keyword>
<evidence type="ECO:0000313" key="9">
    <source>
        <dbReference type="Proteomes" id="UP000695022"/>
    </source>
</evidence>
<comment type="cofactor">
    <cofactor evidence="1">
        <name>a divalent metal cation</name>
        <dbReference type="ChEBI" id="CHEBI:60240"/>
    </cofactor>
</comment>
<comment type="similarity">
    <text evidence="3">Belongs to the HARBI1 family.</text>
</comment>
<dbReference type="PANTHER" id="PTHR22930:SF198">
    <property type="entry name" value="DDE TNP4 DOMAIN-CONTAINING PROTEIN"/>
    <property type="match status" value="1"/>
</dbReference>
<keyword evidence="5" id="KW-0479">Metal-binding</keyword>
<evidence type="ECO:0000256" key="2">
    <source>
        <dbReference type="ARBA" id="ARBA00004123"/>
    </source>
</evidence>
<evidence type="ECO:0000256" key="3">
    <source>
        <dbReference type="ARBA" id="ARBA00006958"/>
    </source>
</evidence>
<dbReference type="RefSeq" id="XP_014662265.1">
    <property type="nucleotide sequence ID" value="XM_014806779.1"/>
</dbReference>
<proteinExistence type="inferred from homology"/>